<keyword evidence="1" id="KW-0812">Transmembrane</keyword>
<organism evidence="2 3">
    <name type="scientific">Murinocardiopsis flavida</name>
    <dbReference type="NCBI Taxonomy" id="645275"/>
    <lineage>
        <taxon>Bacteria</taxon>
        <taxon>Bacillati</taxon>
        <taxon>Actinomycetota</taxon>
        <taxon>Actinomycetes</taxon>
        <taxon>Streptosporangiales</taxon>
        <taxon>Nocardiopsidaceae</taxon>
        <taxon>Murinocardiopsis</taxon>
    </lineage>
</organism>
<keyword evidence="3" id="KW-1185">Reference proteome</keyword>
<evidence type="ECO:0000313" key="3">
    <source>
        <dbReference type="Proteomes" id="UP000240542"/>
    </source>
</evidence>
<gene>
    <name evidence="2" type="ORF">CLV63_11185</name>
</gene>
<comment type="caution">
    <text evidence="2">The sequence shown here is derived from an EMBL/GenBank/DDBJ whole genome shotgun (WGS) entry which is preliminary data.</text>
</comment>
<dbReference type="RefSeq" id="WP_106583878.1">
    <property type="nucleotide sequence ID" value="NZ_PYGA01000011.1"/>
</dbReference>
<dbReference type="OrthoDB" id="3429272at2"/>
<feature type="transmembrane region" description="Helical" evidence="1">
    <location>
        <begin position="85"/>
        <end position="107"/>
    </location>
</feature>
<proteinExistence type="predicted"/>
<evidence type="ECO:0000256" key="1">
    <source>
        <dbReference type="SAM" id="Phobius"/>
    </source>
</evidence>
<keyword evidence="1" id="KW-1133">Transmembrane helix</keyword>
<feature type="transmembrane region" description="Helical" evidence="1">
    <location>
        <begin position="27"/>
        <end position="48"/>
    </location>
</feature>
<dbReference type="EMBL" id="PYGA01000011">
    <property type="protein sequence ID" value="PSK96490.1"/>
    <property type="molecule type" value="Genomic_DNA"/>
</dbReference>
<protein>
    <submittedName>
        <fullName evidence="2">Uncharacterized protein</fullName>
    </submittedName>
</protein>
<feature type="transmembrane region" description="Helical" evidence="1">
    <location>
        <begin position="54"/>
        <end position="73"/>
    </location>
</feature>
<feature type="transmembrane region" description="Helical" evidence="1">
    <location>
        <begin position="113"/>
        <end position="133"/>
    </location>
</feature>
<sequence>MQREEALEALVAAQDVNSRVRRHGRWYAGYAAVYGVLTFVFTLGVGLFPTPITVGVVTPLWVVAVCGLSVYAYRQPVSPLRFGRLHLAMIGCWSVLYTGTVVVGAAFFPGEAWWWGTGAALCAIPPFIAAAYAHAIAAEPQA</sequence>
<keyword evidence="1" id="KW-0472">Membrane</keyword>
<evidence type="ECO:0000313" key="2">
    <source>
        <dbReference type="EMBL" id="PSK96490.1"/>
    </source>
</evidence>
<dbReference type="AlphaFoldDB" id="A0A2P8DGY0"/>
<reference evidence="2 3" key="1">
    <citation type="submission" date="2018-03" db="EMBL/GenBank/DDBJ databases">
        <title>Genomic Encyclopedia of Archaeal and Bacterial Type Strains, Phase II (KMG-II): from individual species to whole genera.</title>
        <authorList>
            <person name="Goeker M."/>
        </authorList>
    </citation>
    <scope>NUCLEOTIDE SEQUENCE [LARGE SCALE GENOMIC DNA]</scope>
    <source>
        <strain evidence="2 3">DSM 45312</strain>
    </source>
</reference>
<dbReference type="Proteomes" id="UP000240542">
    <property type="component" value="Unassembled WGS sequence"/>
</dbReference>
<name>A0A2P8DGY0_9ACTN</name>
<accession>A0A2P8DGY0</accession>